<accession>A0A821IR31</accession>
<evidence type="ECO:0000313" key="1">
    <source>
        <dbReference type="EMBL" id="CAF4705607.1"/>
    </source>
</evidence>
<gene>
    <name evidence="1" type="ORF">UJA718_LOCUS36467</name>
</gene>
<organism evidence="1 2">
    <name type="scientific">Rotaria socialis</name>
    <dbReference type="NCBI Taxonomy" id="392032"/>
    <lineage>
        <taxon>Eukaryota</taxon>
        <taxon>Metazoa</taxon>
        <taxon>Spiralia</taxon>
        <taxon>Gnathifera</taxon>
        <taxon>Rotifera</taxon>
        <taxon>Eurotatoria</taxon>
        <taxon>Bdelloidea</taxon>
        <taxon>Philodinida</taxon>
        <taxon>Philodinidae</taxon>
        <taxon>Rotaria</taxon>
    </lineage>
</organism>
<sequence length="228" mass="26562">IDEYDTNIRNTGVFFIKSHCSQIDTPTINNQNINVKQVTSHVPSPRNELSHLSCDQIMNNSRTSPSTTVQNSSQKRLQNTHRFQQQTNNKFLNRFEFDQTNNISPAIITMPNLMEFTRRLSCSSSIHDNDMTTMDTQINTTNKFSSVPKHETPILHRKMFIVTPNKNLQRTFSQKINNCLVKQPKTSLDYFIKERSISNLQENNNHTQLNTTESFTQNLKKQFYIPFE</sequence>
<dbReference type="AlphaFoldDB" id="A0A821IR31"/>
<protein>
    <submittedName>
        <fullName evidence="1">Uncharacterized protein</fullName>
    </submittedName>
</protein>
<reference evidence="1" key="1">
    <citation type="submission" date="2021-02" db="EMBL/GenBank/DDBJ databases">
        <authorList>
            <person name="Nowell W R."/>
        </authorList>
    </citation>
    <scope>NUCLEOTIDE SEQUENCE</scope>
</reference>
<keyword evidence="2" id="KW-1185">Reference proteome</keyword>
<feature type="non-terminal residue" evidence="1">
    <location>
        <position position="228"/>
    </location>
</feature>
<comment type="caution">
    <text evidence="1">The sequence shown here is derived from an EMBL/GenBank/DDBJ whole genome shotgun (WGS) entry which is preliminary data.</text>
</comment>
<dbReference type="EMBL" id="CAJOBP010035178">
    <property type="protein sequence ID" value="CAF4705607.1"/>
    <property type="molecule type" value="Genomic_DNA"/>
</dbReference>
<name>A0A821IR31_9BILA</name>
<proteinExistence type="predicted"/>
<evidence type="ECO:0000313" key="2">
    <source>
        <dbReference type="Proteomes" id="UP000663873"/>
    </source>
</evidence>
<dbReference type="Proteomes" id="UP000663873">
    <property type="component" value="Unassembled WGS sequence"/>
</dbReference>
<feature type="non-terminal residue" evidence="1">
    <location>
        <position position="1"/>
    </location>
</feature>